<protein>
    <submittedName>
        <fullName evidence="2">Hypothetical_protein</fullName>
    </submittedName>
</protein>
<reference evidence="2 3" key="2">
    <citation type="submission" date="2024-07" db="EMBL/GenBank/DDBJ databases">
        <authorList>
            <person name="Akdeniz Z."/>
        </authorList>
    </citation>
    <scope>NUCLEOTIDE SEQUENCE [LARGE SCALE GENOMIC DNA]</scope>
</reference>
<sequence length="104" mass="11742">MRKIVIQNRREIAQFKTRAQVLIQALKLVNILTRRFLIVQYKNGSDWIGGSSDAATSSQLYLINSKIQGSRSNIEIVTCYYTSSGTINFISSSYAQTKLSMDVE</sequence>
<evidence type="ECO:0000313" key="1">
    <source>
        <dbReference type="EMBL" id="CAI9943999.1"/>
    </source>
</evidence>
<accession>A0AA86Q2B9</accession>
<dbReference type="Proteomes" id="UP001642409">
    <property type="component" value="Unassembled WGS sequence"/>
</dbReference>
<dbReference type="EMBL" id="CAXDID020000135">
    <property type="protein sequence ID" value="CAL6037082.1"/>
    <property type="molecule type" value="Genomic_DNA"/>
</dbReference>
<name>A0AA86Q2B9_9EUKA</name>
<gene>
    <name evidence="1" type="ORF">HINF_LOCUS31644</name>
    <name evidence="2" type="ORF">HINF_LOCUS36723</name>
</gene>
<dbReference type="EMBL" id="CATOUU010000720">
    <property type="protein sequence ID" value="CAI9943999.1"/>
    <property type="molecule type" value="Genomic_DNA"/>
</dbReference>
<keyword evidence="3" id="KW-1185">Reference proteome</keyword>
<proteinExistence type="predicted"/>
<dbReference type="AlphaFoldDB" id="A0AA86Q2B9"/>
<evidence type="ECO:0000313" key="3">
    <source>
        <dbReference type="Proteomes" id="UP001642409"/>
    </source>
</evidence>
<reference evidence="1" key="1">
    <citation type="submission" date="2023-06" db="EMBL/GenBank/DDBJ databases">
        <authorList>
            <person name="Kurt Z."/>
        </authorList>
    </citation>
    <scope>NUCLEOTIDE SEQUENCE</scope>
</reference>
<evidence type="ECO:0000313" key="2">
    <source>
        <dbReference type="EMBL" id="CAL6037082.1"/>
    </source>
</evidence>
<organism evidence="1">
    <name type="scientific">Hexamita inflata</name>
    <dbReference type="NCBI Taxonomy" id="28002"/>
    <lineage>
        <taxon>Eukaryota</taxon>
        <taxon>Metamonada</taxon>
        <taxon>Diplomonadida</taxon>
        <taxon>Hexamitidae</taxon>
        <taxon>Hexamitinae</taxon>
        <taxon>Hexamita</taxon>
    </lineage>
</organism>
<comment type="caution">
    <text evidence="1">The sequence shown here is derived from an EMBL/GenBank/DDBJ whole genome shotgun (WGS) entry which is preliminary data.</text>
</comment>